<accession>A0A9X9Q4H2</accession>
<keyword evidence="3" id="KW-1185">Reference proteome</keyword>
<dbReference type="Proteomes" id="UP000269945">
    <property type="component" value="Unassembled WGS sequence"/>
</dbReference>
<evidence type="ECO:0000256" key="1">
    <source>
        <dbReference type="SAM" id="MobiDB-lite"/>
    </source>
</evidence>
<protein>
    <submittedName>
        <fullName evidence="2">Uncharacterized protein</fullName>
    </submittedName>
</protein>
<evidence type="ECO:0000313" key="3">
    <source>
        <dbReference type="Proteomes" id="UP000269945"/>
    </source>
</evidence>
<reference evidence="2 3" key="1">
    <citation type="submission" date="2018-10" db="EMBL/GenBank/DDBJ databases">
        <authorList>
            <person name="Ekblom R."/>
            <person name="Jareborg N."/>
        </authorList>
    </citation>
    <scope>NUCLEOTIDE SEQUENCE [LARGE SCALE GENOMIC DNA]</scope>
    <source>
        <tissue evidence="2">Muscle</tissue>
    </source>
</reference>
<feature type="region of interest" description="Disordered" evidence="1">
    <location>
        <begin position="24"/>
        <end position="50"/>
    </location>
</feature>
<comment type="caution">
    <text evidence="2">The sequence shown here is derived from an EMBL/GenBank/DDBJ whole genome shotgun (WGS) entry which is preliminary data.</text>
</comment>
<proteinExistence type="predicted"/>
<sequence>MGTAFHLSPFRVCWTARHRGLPRKFPRRKRRGLPPTPSSKLLEISDTSQP</sequence>
<dbReference type="AlphaFoldDB" id="A0A9X9Q4H2"/>
<evidence type="ECO:0000313" key="2">
    <source>
        <dbReference type="EMBL" id="VCX10661.1"/>
    </source>
</evidence>
<dbReference type="EMBL" id="CYRY02034214">
    <property type="protein sequence ID" value="VCX10661.1"/>
    <property type="molecule type" value="Genomic_DNA"/>
</dbReference>
<name>A0A9X9Q4H2_GULGU</name>
<organism evidence="2 3">
    <name type="scientific">Gulo gulo</name>
    <name type="common">Wolverine</name>
    <name type="synonym">Gluton</name>
    <dbReference type="NCBI Taxonomy" id="48420"/>
    <lineage>
        <taxon>Eukaryota</taxon>
        <taxon>Metazoa</taxon>
        <taxon>Chordata</taxon>
        <taxon>Craniata</taxon>
        <taxon>Vertebrata</taxon>
        <taxon>Euteleostomi</taxon>
        <taxon>Mammalia</taxon>
        <taxon>Eutheria</taxon>
        <taxon>Laurasiatheria</taxon>
        <taxon>Carnivora</taxon>
        <taxon>Caniformia</taxon>
        <taxon>Musteloidea</taxon>
        <taxon>Mustelidae</taxon>
        <taxon>Guloninae</taxon>
        <taxon>Gulo</taxon>
    </lineage>
</organism>
<gene>
    <name evidence="2" type="ORF">BN2614_LOCUS2</name>
</gene>